<dbReference type="GO" id="GO:0043799">
    <property type="term" value="F:glycine oxidase activity"/>
    <property type="evidence" value="ECO:0007669"/>
    <property type="project" value="UniProtKB-EC"/>
</dbReference>
<gene>
    <name evidence="5" type="primary">thiO</name>
    <name evidence="5" type="ORF">EKO24_017145</name>
</gene>
<keyword evidence="2" id="KW-0784">Thiamine biosynthesis</keyword>
<dbReference type="NCBIfam" id="TIGR02352">
    <property type="entry name" value="thiamin_ThiO"/>
    <property type="match status" value="1"/>
</dbReference>
<name>A0ABY3CA43_9GAMM</name>
<dbReference type="Pfam" id="PF01266">
    <property type="entry name" value="DAO"/>
    <property type="match status" value="1"/>
</dbReference>
<evidence type="ECO:0000256" key="3">
    <source>
        <dbReference type="ARBA" id="ARBA00023002"/>
    </source>
</evidence>
<keyword evidence="6" id="KW-1185">Reference proteome</keyword>
<sequence length="366" mass="40109">MTNIADITIIGGGVIGLLTAREFIKAGATVTVIEKNELGQESSWAGGGILLPIYPWRQPDAITRLVMQSLKLYPTLAAQLASETQIDPEWTQCGLLIVKNPDIGDAVHWCDTNNIVYRPAGADFFNMLNTVPDQPLWLPEIAQARNPRLVKSLKQDLLNKGAILKEHCELTSVNIVKNRITSINTTSGQLAVNQLIAATGAWTGQLFRQIFPAAIGDTPEITPVKGQMLLFDARPETLSYMVLDGDQYLIPRRDGKILAGSTVEQDDFNKTTTTQARDQLGAFALNLLPSLNNCPLIKHWAGLRPGTEHGIPYIDQHPEIDNLYINAGHFRNGLAMGPASAQLMIDLVLKRPTAVAPEPYTLSRPH</sequence>
<dbReference type="PANTHER" id="PTHR13847:SF289">
    <property type="entry name" value="GLYCINE OXIDASE"/>
    <property type="match status" value="1"/>
</dbReference>
<feature type="domain" description="FAD dependent oxidoreductase" evidence="4">
    <location>
        <begin position="6"/>
        <end position="347"/>
    </location>
</feature>
<dbReference type="EC" id="1.4.3.19" evidence="5"/>
<dbReference type="InterPro" id="IPR036188">
    <property type="entry name" value="FAD/NAD-bd_sf"/>
</dbReference>
<dbReference type="Proteomes" id="UP000733744">
    <property type="component" value="Unassembled WGS sequence"/>
</dbReference>
<evidence type="ECO:0000313" key="5">
    <source>
        <dbReference type="EMBL" id="TRW91301.1"/>
    </source>
</evidence>
<dbReference type="SUPFAM" id="SSF51905">
    <property type="entry name" value="FAD/NAD(P)-binding domain"/>
    <property type="match status" value="1"/>
</dbReference>
<dbReference type="Gene3D" id="3.50.50.60">
    <property type="entry name" value="FAD/NAD(P)-binding domain"/>
    <property type="match status" value="1"/>
</dbReference>
<evidence type="ECO:0000313" key="6">
    <source>
        <dbReference type="Proteomes" id="UP000733744"/>
    </source>
</evidence>
<evidence type="ECO:0000259" key="4">
    <source>
        <dbReference type="Pfam" id="PF01266"/>
    </source>
</evidence>
<accession>A0ABY3CA43</accession>
<dbReference type="InterPro" id="IPR006076">
    <property type="entry name" value="FAD-dep_OxRdtase"/>
</dbReference>
<protein>
    <submittedName>
        <fullName evidence="5">Glycine oxidase ThiO</fullName>
        <ecNumber evidence="5">1.4.3.19</ecNumber>
    </submittedName>
</protein>
<comment type="caution">
    <text evidence="5">The sequence shown here is derived from an EMBL/GenBank/DDBJ whole genome shotgun (WGS) entry which is preliminary data.</text>
</comment>
<dbReference type="Gene3D" id="3.30.9.10">
    <property type="entry name" value="D-Amino Acid Oxidase, subunit A, domain 2"/>
    <property type="match status" value="1"/>
</dbReference>
<dbReference type="SUPFAM" id="SSF54373">
    <property type="entry name" value="FAD-linked reductases, C-terminal domain"/>
    <property type="match status" value="1"/>
</dbReference>
<comment type="pathway">
    <text evidence="1">Cofactor biosynthesis; thiamine diphosphate biosynthesis.</text>
</comment>
<keyword evidence="3 5" id="KW-0560">Oxidoreductase</keyword>
<evidence type="ECO:0000256" key="2">
    <source>
        <dbReference type="ARBA" id="ARBA00022977"/>
    </source>
</evidence>
<dbReference type="RefSeq" id="WP_127027914.1">
    <property type="nucleotide sequence ID" value="NZ_RYFG02000113.1"/>
</dbReference>
<proteinExistence type="predicted"/>
<evidence type="ECO:0000256" key="1">
    <source>
        <dbReference type="ARBA" id="ARBA00004948"/>
    </source>
</evidence>
<dbReference type="PANTHER" id="PTHR13847">
    <property type="entry name" value="SARCOSINE DEHYDROGENASE-RELATED"/>
    <property type="match status" value="1"/>
</dbReference>
<dbReference type="EMBL" id="RYFG02000113">
    <property type="protein sequence ID" value="TRW91301.1"/>
    <property type="molecule type" value="Genomic_DNA"/>
</dbReference>
<dbReference type="InterPro" id="IPR012727">
    <property type="entry name" value="Gly_oxidase_ThiO"/>
</dbReference>
<organism evidence="5 6">
    <name type="scientific">Candidatus Methylobacter oryzae</name>
    <dbReference type="NCBI Taxonomy" id="2497749"/>
    <lineage>
        <taxon>Bacteria</taxon>
        <taxon>Pseudomonadati</taxon>
        <taxon>Pseudomonadota</taxon>
        <taxon>Gammaproteobacteria</taxon>
        <taxon>Methylococcales</taxon>
        <taxon>Methylococcaceae</taxon>
        <taxon>Methylobacter</taxon>
    </lineage>
</organism>
<reference evidence="5 6" key="1">
    <citation type="journal article" date="2019" name="Antonie Van Leeuwenhoek">
        <title>Description of 'Ca. Methylobacter oryzae' KRF1, a novel species from the environmentally important Methylobacter clade 2.</title>
        <authorList>
            <person name="Khatri K."/>
            <person name="Mohite J.A."/>
            <person name="Pandit P.S."/>
            <person name="Bahulikar R."/>
            <person name="Rahalkar M.C."/>
        </authorList>
    </citation>
    <scope>NUCLEOTIDE SEQUENCE [LARGE SCALE GENOMIC DNA]</scope>
    <source>
        <strain evidence="5 6">KRF1</strain>
    </source>
</reference>